<evidence type="ECO:0000313" key="2">
    <source>
        <dbReference type="Proteomes" id="UP001190700"/>
    </source>
</evidence>
<comment type="caution">
    <text evidence="1">The sequence shown here is derived from an EMBL/GenBank/DDBJ whole genome shotgun (WGS) entry which is preliminary data.</text>
</comment>
<reference evidence="1 2" key="1">
    <citation type="journal article" date="2015" name="Genome Biol. Evol.">
        <title>Comparative Genomics of a Bacterivorous Green Alga Reveals Evolutionary Causalities and Consequences of Phago-Mixotrophic Mode of Nutrition.</title>
        <authorList>
            <person name="Burns J.A."/>
            <person name="Paasch A."/>
            <person name="Narechania A."/>
            <person name="Kim E."/>
        </authorList>
    </citation>
    <scope>NUCLEOTIDE SEQUENCE [LARGE SCALE GENOMIC DNA]</scope>
    <source>
        <strain evidence="1 2">PLY_AMNH</strain>
    </source>
</reference>
<evidence type="ECO:0000313" key="1">
    <source>
        <dbReference type="EMBL" id="KAK3249173.1"/>
    </source>
</evidence>
<dbReference type="Proteomes" id="UP001190700">
    <property type="component" value="Unassembled WGS sequence"/>
</dbReference>
<accession>A0AAE0F2A8</accession>
<name>A0AAE0F2A8_9CHLO</name>
<protein>
    <submittedName>
        <fullName evidence="1">Uncharacterized protein</fullName>
    </submittedName>
</protein>
<proteinExistence type="predicted"/>
<gene>
    <name evidence="1" type="ORF">CYMTET_41436</name>
</gene>
<keyword evidence="2" id="KW-1185">Reference proteome</keyword>
<sequence length="238" mass="27080">MSVSVDLNCDETLDEPDMDEILQKLWKVSSEVEREGSSKAGPLIKIVGQTMVQETRVLPGHGRVEPSQKYEVNGKIVNVQRHAYDMILEVDVNEINEDNYAVRNTIYQRKPVLERTDGPKLDMKDYGFGKKLFLRITKFPNEFCPGIMTPPVDFDETKGPWSEGLLNISSDVASITDVNRYATLYTHVNEIHVHAESEATKFAMQNFFSTVSKNSAEKSDMYTNQLTLLESKFKNQFS</sequence>
<dbReference type="AlphaFoldDB" id="A0AAE0F2A8"/>
<organism evidence="1 2">
    <name type="scientific">Cymbomonas tetramitiformis</name>
    <dbReference type="NCBI Taxonomy" id="36881"/>
    <lineage>
        <taxon>Eukaryota</taxon>
        <taxon>Viridiplantae</taxon>
        <taxon>Chlorophyta</taxon>
        <taxon>Pyramimonadophyceae</taxon>
        <taxon>Pyramimonadales</taxon>
        <taxon>Pyramimonadaceae</taxon>
        <taxon>Cymbomonas</taxon>
    </lineage>
</organism>
<dbReference type="EMBL" id="LGRX02027573">
    <property type="protein sequence ID" value="KAK3249173.1"/>
    <property type="molecule type" value="Genomic_DNA"/>
</dbReference>